<dbReference type="InterPro" id="IPR020843">
    <property type="entry name" value="ER"/>
</dbReference>
<dbReference type="Gene3D" id="3.40.366.10">
    <property type="entry name" value="Malonyl-Coenzyme A Acyl Carrier Protein, domain 2"/>
    <property type="match status" value="1"/>
</dbReference>
<evidence type="ECO:0000259" key="8">
    <source>
        <dbReference type="PROSITE" id="PS52004"/>
    </source>
</evidence>
<dbReference type="GO" id="GO:0030639">
    <property type="term" value="P:polyketide biosynthetic process"/>
    <property type="evidence" value="ECO:0007669"/>
    <property type="project" value="UniProtKB-ARBA"/>
</dbReference>
<accession>A0A364KR17</accession>
<dbReference type="Pfam" id="PF21089">
    <property type="entry name" value="PKS_DH_N"/>
    <property type="match status" value="1"/>
</dbReference>
<dbReference type="Pfam" id="PF14765">
    <property type="entry name" value="PS-DH"/>
    <property type="match status" value="1"/>
</dbReference>
<evidence type="ECO:0000256" key="1">
    <source>
        <dbReference type="ARBA" id="ARBA00005179"/>
    </source>
</evidence>
<gene>
    <name evidence="10" type="ORF">BHQ10_002000</name>
</gene>
<dbReference type="InterPro" id="IPR013154">
    <property type="entry name" value="ADH-like_N"/>
</dbReference>
<evidence type="ECO:0000256" key="2">
    <source>
        <dbReference type="ARBA" id="ARBA00022450"/>
    </source>
</evidence>
<dbReference type="InterPro" id="IPR049900">
    <property type="entry name" value="PKS_mFAS_DH"/>
</dbReference>
<comment type="pathway">
    <text evidence="1">Secondary metabolite biosynthesis.</text>
</comment>
<dbReference type="InterPro" id="IPR020806">
    <property type="entry name" value="PKS_PP-bd"/>
</dbReference>
<keyword evidence="3" id="KW-0597">Phosphoprotein</keyword>
<dbReference type="Gene3D" id="1.10.1200.10">
    <property type="entry name" value="ACP-like"/>
    <property type="match status" value="1"/>
</dbReference>
<dbReference type="InterPro" id="IPR049551">
    <property type="entry name" value="PKS_DH_C"/>
</dbReference>
<reference evidence="10 11" key="1">
    <citation type="journal article" date="2017" name="Biotechnol. Biofuels">
        <title>Differential beta-glucosidase expression as a function of carbon source availability in Talaromyces amestolkiae: a genomic and proteomic approach.</title>
        <authorList>
            <person name="de Eugenio L.I."/>
            <person name="Mendez-Liter J.A."/>
            <person name="Nieto-Dominguez M."/>
            <person name="Alonso L."/>
            <person name="Gil-Munoz J."/>
            <person name="Barriuso J."/>
            <person name="Prieto A."/>
            <person name="Martinez M.J."/>
        </authorList>
    </citation>
    <scope>NUCLEOTIDE SEQUENCE [LARGE SCALE GENOMIC DNA]</scope>
    <source>
        <strain evidence="10 11">CIB</strain>
    </source>
</reference>
<evidence type="ECO:0000256" key="6">
    <source>
        <dbReference type="PROSITE-ProRule" id="PRU01363"/>
    </source>
</evidence>
<dbReference type="InterPro" id="IPR016035">
    <property type="entry name" value="Acyl_Trfase/lysoPLipase"/>
</dbReference>
<dbReference type="PROSITE" id="PS00012">
    <property type="entry name" value="PHOSPHOPANTETHEINE"/>
    <property type="match status" value="1"/>
</dbReference>
<dbReference type="InterPro" id="IPR020807">
    <property type="entry name" value="PKS_DH"/>
</dbReference>
<dbReference type="RefSeq" id="XP_040730505.1">
    <property type="nucleotide sequence ID" value="XM_040874099.1"/>
</dbReference>
<dbReference type="OrthoDB" id="329835at2759"/>
<proteinExistence type="predicted"/>
<dbReference type="Pfam" id="PF00698">
    <property type="entry name" value="Acyl_transf_1"/>
    <property type="match status" value="1"/>
</dbReference>
<dbReference type="SMART" id="SM00822">
    <property type="entry name" value="PKS_KR"/>
    <property type="match status" value="1"/>
</dbReference>
<dbReference type="InterPro" id="IPR057326">
    <property type="entry name" value="KR_dom"/>
</dbReference>
<dbReference type="SMART" id="SM00826">
    <property type="entry name" value="PKS_DH"/>
    <property type="match status" value="1"/>
</dbReference>
<dbReference type="InterPro" id="IPR006162">
    <property type="entry name" value="Ppantetheine_attach_site"/>
</dbReference>
<dbReference type="Pfam" id="PF02801">
    <property type="entry name" value="Ketoacyl-synt_C"/>
    <property type="match status" value="1"/>
</dbReference>
<dbReference type="Pfam" id="PF00109">
    <property type="entry name" value="ketoacyl-synt"/>
    <property type="match status" value="1"/>
</dbReference>
<dbReference type="InterPro" id="IPR032821">
    <property type="entry name" value="PKS_assoc"/>
</dbReference>
<dbReference type="InterPro" id="IPR014043">
    <property type="entry name" value="Acyl_transferase_dom"/>
</dbReference>
<dbReference type="Gene3D" id="3.30.70.3290">
    <property type="match status" value="1"/>
</dbReference>
<dbReference type="InterPro" id="IPR049552">
    <property type="entry name" value="PKS_DH_N"/>
</dbReference>
<dbReference type="InterPro" id="IPR014031">
    <property type="entry name" value="Ketoacyl_synth_C"/>
</dbReference>
<evidence type="ECO:0000313" key="10">
    <source>
        <dbReference type="EMBL" id="RAO65988.1"/>
    </source>
</evidence>
<feature type="region of interest" description="C-terminal hotdog fold" evidence="6">
    <location>
        <begin position="1114"/>
        <end position="1271"/>
    </location>
</feature>
<organism evidence="10 11">
    <name type="scientific">Talaromyces amestolkiae</name>
    <dbReference type="NCBI Taxonomy" id="1196081"/>
    <lineage>
        <taxon>Eukaryota</taxon>
        <taxon>Fungi</taxon>
        <taxon>Dikarya</taxon>
        <taxon>Ascomycota</taxon>
        <taxon>Pezizomycotina</taxon>
        <taxon>Eurotiomycetes</taxon>
        <taxon>Eurotiomycetidae</taxon>
        <taxon>Eurotiales</taxon>
        <taxon>Trichocomaceae</taxon>
        <taxon>Talaromyces</taxon>
        <taxon>Talaromyces sect. Talaromyces</taxon>
    </lineage>
</organism>
<dbReference type="InterPro" id="IPR009081">
    <property type="entry name" value="PP-bd_ACP"/>
</dbReference>
<dbReference type="SUPFAM" id="SSF51735">
    <property type="entry name" value="NAD(P)-binding Rossmann-fold domains"/>
    <property type="match status" value="2"/>
</dbReference>
<sequence length="2203" mass="241217">MNGFSGIPDTHPASAALNHDVSCCHENNRQRIAIIGYACRLPGDVSSPADLWELCTRKRSGWSPIPNDRFASEAFHHPNPSKVGAFNPSGGYFLQDDISRFDAPFFNITAQEAISMDPQQRLLLECSYEAVESAGIPKESLAGRNVGVFVGGNFADYELHNVRDVETIPMYQATGCAPSLQSNRISYYFDFRGPSFTVDTACSSSLVALNAAVQSLRSGESTEALVAGCRLNIVPDLFVSMSMSQLFNDEGKTYAFDNRATSGFARGEGAGVVLLKPLEDAIRDKDPIRAVIVNSGVSQDGRTQGITMPNGHAQEELIRRVYNEAHINPEDCGFVEMHGTGTKVGDPIEATAVHAALGDGRSPKNPLYIGSVKSNVGHLEGASGVISLIKAAMMLDHDLLLPNADFKKANDNIPLNEWNMKVVTSTRPWPRGKRFISVSNYGFGGTNAHVVLEKAPLNTNTPDTLSSDIDDTHMYNDPKHKLIFISANDKDSLQQRIKDFGIYFEQRPEVFEKLLFGNFAFTVGSKLSHLSYRIALPACSLDDLGIRLAQLKVNASKVLGDPKIGYVFTGQGAQWAQMGCALIDEYPIFRAVIQQADGYLRQLHAEWSLEAEIKKDPADSRIDSPELSQPACTAIQIALVTLLESWGIRPKYVVGHSSGEIAASYAAGVYDLHSAMALSYYRGQMTRLLKETYPSLRGAMIAVGTGASIIRPMLKMLRKGYATVACINSPTSVTVSGDLSAIDELESILQTEQIFNRRLKIDVAYHSDHMKKISDAYFDSIAHIKRKSTLQSDVIFISSVLGRVADSTTFNASYWVQNLTSPVLFPDTLEQMCKQDGGTPNLLIEVGPHAALKGPIGDTLKHLGITSAKIAYAPTIVRKEKAVETLMNTAAAAYVRGANLDPYAINFPCTGARNYSFLTDLPRYPWQHHTRYWHEPRIAKKHQIRDGARNDVLGVMANYSNDMEPTWRNIVRLDDIPWLRDHKMQGMVVYPLAGYLAMAIEAAARRAHHRNITFNAFEFREVVVESALVLSDDADVETTISLRPYDEGTRGASDVWDEFKIHSWSSQRGWIKHCHGLVGVRNSFHGDASNISGSSLKNKSHIQNRKSKIISSSTNHISEDRLYQVLTDLGADYGPTFKGLENCYADSHHSHADLFIRDTTALMPKNYQSPLFAHPAFLDGLLHLVWPILGHGRMTLETLYMPTLIKHAMISSEIPFAAGQHVRAFGTGNPDLPSPEPTHFDLFAVAEDNTSDPLIVLDGLVMTPIRDAGLGAGSEVRKLCYKLEWQAWEKKSHASNGHAQPADMSNDDRVVIVRFSRQRDTDPIATEIAKDLGQTSYRNLSAAELTTQYTDSNVIILQSPDASLRDATAEEFETIRKILLTAANILWVYPNSSPDAQMTVGMTRSVRSETMAKIVTLGLHSEDPIIAASTVSKVMDAIWPTDGAEPCKESEFKSTDSQLLVLRTVEDIHSNAFIHNENSEMSLSVQPFHQSGRRLKLKIAQPGSLDTIYFTDDDVAELGDESVEIEVQATGINFKDVVVSMGQLIQPYIGVECSGTVTSVGKNVTDVFPGQRVMAMPEGAYSTYARCPSTSIATIPDSMSMEEAATIPIIFCTAYYGLFDLGRLSAGERVLIHAGAGGVGQAAIQLAQMVGADIFVTVGSQEKKTFLMERYNIPQDRILYSRDNSFGAAIRRATSGEGVDVVLNSLAGDLLRESWDCLAPFGRFIEIGKADITKNSRLEMLKFEHNVTFASVDLTKVAKFRPRLMKRLLNDVCRLLGEGSIKPVYPITKYSISEVEAGFRALQTGKNMGKSVVVPNADDQVKAVSLKTSSNLLRHDATYLIIGGTGGLGRSMAKWMSTKGARNIVLVSRSGSVSDKLESLIHELASHGTQIFVKACDVSSRADVERLVDEELVHLPPVRGLVHGAMVLRDMLFENMTLEDFKSVSACKVDGAWNLHHCLAQSSLDFFIALSSVAGVVGNRGQAAYSAANVFLDGFMEYRRSQGLPGKSIDLAAVTEVGYLADSDPSRQQEVAKNIGGATINESEVLALLALAITSDLNKSSQSQFVTGLEATDSLDSFWLHDPKFSSIREAVESVMNESQKDGKELPLRIAVQSASTRADAIHVCYEALAAKLAAVLGMSPEDMDVSTRVSSLGLDSLVAIEIRNWIAREADANVQVLELLSSESLIKLAELILAKSKLSVPK</sequence>
<dbReference type="SUPFAM" id="SSF50129">
    <property type="entry name" value="GroES-like"/>
    <property type="match status" value="1"/>
</dbReference>
<dbReference type="Gene3D" id="3.40.50.720">
    <property type="entry name" value="NAD(P)-binding Rossmann-like Domain"/>
    <property type="match status" value="2"/>
</dbReference>
<dbReference type="InterPro" id="IPR014030">
    <property type="entry name" value="Ketoacyl_synth_N"/>
</dbReference>
<dbReference type="InterPro" id="IPR056501">
    <property type="entry name" value="NAD-bd_HRPKS_sdrA"/>
</dbReference>
<evidence type="ECO:0000256" key="5">
    <source>
        <dbReference type="ARBA" id="ARBA00023268"/>
    </source>
</evidence>
<dbReference type="Pfam" id="PF23297">
    <property type="entry name" value="ACP_SdgA_C"/>
    <property type="match status" value="1"/>
</dbReference>
<evidence type="ECO:0000256" key="4">
    <source>
        <dbReference type="ARBA" id="ARBA00022679"/>
    </source>
</evidence>
<keyword evidence="2" id="KW-0596">Phosphopantetheine</keyword>
<comment type="caution">
    <text evidence="10">The sequence shown here is derived from an EMBL/GenBank/DDBJ whole genome shotgun (WGS) entry which is preliminary data.</text>
</comment>
<dbReference type="PROSITE" id="PS52004">
    <property type="entry name" value="KS3_2"/>
    <property type="match status" value="1"/>
</dbReference>
<feature type="region of interest" description="N-terminal hotdog fold" evidence="6">
    <location>
        <begin position="950"/>
        <end position="1085"/>
    </location>
</feature>
<dbReference type="GO" id="GO:0016491">
    <property type="term" value="F:oxidoreductase activity"/>
    <property type="evidence" value="ECO:0007669"/>
    <property type="project" value="InterPro"/>
</dbReference>
<dbReference type="PROSITE" id="PS52019">
    <property type="entry name" value="PKS_MFAS_DH"/>
    <property type="match status" value="1"/>
</dbReference>
<dbReference type="PANTHER" id="PTHR43775:SF13">
    <property type="entry name" value="POLYKETIDE SYNTHASE 1"/>
    <property type="match status" value="1"/>
</dbReference>
<dbReference type="Pfam" id="PF13602">
    <property type="entry name" value="ADH_zinc_N_2"/>
    <property type="match status" value="1"/>
</dbReference>
<dbReference type="SMART" id="SM00827">
    <property type="entry name" value="PKS_AT"/>
    <property type="match status" value="1"/>
</dbReference>
<dbReference type="GO" id="GO:1901336">
    <property type="term" value="P:lactone biosynthetic process"/>
    <property type="evidence" value="ECO:0007669"/>
    <property type="project" value="UniProtKB-ARBA"/>
</dbReference>
<dbReference type="Pfam" id="PF08240">
    <property type="entry name" value="ADH_N"/>
    <property type="match status" value="1"/>
</dbReference>
<dbReference type="Pfam" id="PF08659">
    <property type="entry name" value="KR"/>
    <property type="match status" value="1"/>
</dbReference>
<dbReference type="InterPro" id="IPR020841">
    <property type="entry name" value="PKS_Beta-ketoAc_synthase_dom"/>
</dbReference>
<feature type="active site" description="Proton donor; for dehydratase activity" evidence="6">
    <location>
        <position position="1179"/>
    </location>
</feature>
<dbReference type="SUPFAM" id="SSF53901">
    <property type="entry name" value="Thiolase-like"/>
    <property type="match status" value="1"/>
</dbReference>
<evidence type="ECO:0000313" key="11">
    <source>
        <dbReference type="Proteomes" id="UP000249363"/>
    </source>
</evidence>
<dbReference type="InterPro" id="IPR016036">
    <property type="entry name" value="Malonyl_transacylase_ACP-bd"/>
</dbReference>
<feature type="domain" description="PKS/mFAS DH" evidence="9">
    <location>
        <begin position="950"/>
        <end position="1271"/>
    </location>
</feature>
<dbReference type="CDD" id="cd00833">
    <property type="entry name" value="PKS"/>
    <property type="match status" value="1"/>
</dbReference>
<keyword evidence="5" id="KW-0511">Multifunctional enzyme</keyword>
<dbReference type="Pfam" id="PF16197">
    <property type="entry name" value="KAsynt_C_assoc"/>
    <property type="match status" value="1"/>
</dbReference>
<dbReference type="SMART" id="SM00829">
    <property type="entry name" value="PKS_ER"/>
    <property type="match status" value="1"/>
</dbReference>
<feature type="domain" description="Carrier" evidence="7">
    <location>
        <begin position="2120"/>
        <end position="2197"/>
    </location>
</feature>
<evidence type="ECO:0000259" key="9">
    <source>
        <dbReference type="PROSITE" id="PS52019"/>
    </source>
</evidence>
<dbReference type="Gene3D" id="3.10.129.110">
    <property type="entry name" value="Polyketide synthase dehydratase"/>
    <property type="match status" value="1"/>
</dbReference>
<dbReference type="PANTHER" id="PTHR43775">
    <property type="entry name" value="FATTY ACID SYNTHASE"/>
    <property type="match status" value="1"/>
</dbReference>
<dbReference type="SMART" id="SM00825">
    <property type="entry name" value="PKS_KS"/>
    <property type="match status" value="1"/>
</dbReference>
<dbReference type="InterPro" id="IPR036736">
    <property type="entry name" value="ACP-like_sf"/>
</dbReference>
<dbReference type="InterPro" id="IPR013968">
    <property type="entry name" value="PKS_KR"/>
</dbReference>
<dbReference type="InterPro" id="IPR018201">
    <property type="entry name" value="Ketoacyl_synth_AS"/>
</dbReference>
<evidence type="ECO:0000259" key="7">
    <source>
        <dbReference type="PROSITE" id="PS50075"/>
    </source>
</evidence>
<feature type="active site" description="Proton acceptor; for dehydratase activity" evidence="6">
    <location>
        <position position="982"/>
    </location>
</feature>
<dbReference type="STRING" id="1196081.A0A364KR17"/>
<dbReference type="SUPFAM" id="SSF47336">
    <property type="entry name" value="ACP-like"/>
    <property type="match status" value="1"/>
</dbReference>
<feature type="domain" description="Ketosynthase family 3 (KS3)" evidence="8">
    <location>
        <begin position="29"/>
        <end position="454"/>
    </location>
</feature>
<name>A0A364KR17_TALAM</name>
<dbReference type="Gene3D" id="3.90.180.10">
    <property type="entry name" value="Medium-chain alcohol dehydrogenases, catalytic domain"/>
    <property type="match status" value="1"/>
</dbReference>
<dbReference type="SMART" id="SM00823">
    <property type="entry name" value="PKS_PP"/>
    <property type="match status" value="1"/>
</dbReference>
<protein>
    <submittedName>
        <fullName evidence="10">Uncharacterized protein</fullName>
    </submittedName>
</protein>
<dbReference type="CDD" id="cd05195">
    <property type="entry name" value="enoyl_red"/>
    <property type="match status" value="1"/>
</dbReference>
<dbReference type="Gene3D" id="3.40.47.10">
    <property type="match status" value="1"/>
</dbReference>
<dbReference type="PROSITE" id="PS00606">
    <property type="entry name" value="KS3_1"/>
    <property type="match status" value="1"/>
</dbReference>
<dbReference type="PROSITE" id="PS50075">
    <property type="entry name" value="CARRIER"/>
    <property type="match status" value="1"/>
</dbReference>
<dbReference type="InterPro" id="IPR011032">
    <property type="entry name" value="GroES-like_sf"/>
</dbReference>
<dbReference type="GO" id="GO:0004312">
    <property type="term" value="F:fatty acid synthase activity"/>
    <property type="evidence" value="ECO:0007669"/>
    <property type="project" value="TreeGrafter"/>
</dbReference>
<dbReference type="GO" id="GO:0031177">
    <property type="term" value="F:phosphopantetheine binding"/>
    <property type="evidence" value="ECO:0007669"/>
    <property type="project" value="InterPro"/>
</dbReference>
<dbReference type="InterPro" id="IPR001227">
    <property type="entry name" value="Ac_transferase_dom_sf"/>
</dbReference>
<dbReference type="SUPFAM" id="SSF52151">
    <property type="entry name" value="FabD/lysophospholipase-like"/>
    <property type="match status" value="1"/>
</dbReference>
<dbReference type="InterPro" id="IPR050091">
    <property type="entry name" value="PKS_NRPS_Biosynth_Enz"/>
</dbReference>
<dbReference type="InterPro" id="IPR042104">
    <property type="entry name" value="PKS_dehydratase_sf"/>
</dbReference>
<dbReference type="InterPro" id="IPR036291">
    <property type="entry name" value="NAD(P)-bd_dom_sf"/>
</dbReference>
<dbReference type="Proteomes" id="UP000249363">
    <property type="component" value="Unassembled WGS sequence"/>
</dbReference>
<dbReference type="GeneID" id="63791217"/>
<dbReference type="EMBL" id="MIKG01000002">
    <property type="protein sequence ID" value="RAO65988.1"/>
    <property type="molecule type" value="Genomic_DNA"/>
</dbReference>
<keyword evidence="4" id="KW-0808">Transferase</keyword>
<dbReference type="FunFam" id="3.40.366.10:FF:000002">
    <property type="entry name" value="Probable polyketide synthase 2"/>
    <property type="match status" value="1"/>
</dbReference>
<dbReference type="InterPro" id="IPR016039">
    <property type="entry name" value="Thiolase-like"/>
</dbReference>
<keyword evidence="11" id="KW-1185">Reference proteome</keyword>
<evidence type="ECO:0000256" key="3">
    <source>
        <dbReference type="ARBA" id="ARBA00022553"/>
    </source>
</evidence>
<dbReference type="GO" id="GO:0006633">
    <property type="term" value="P:fatty acid biosynthetic process"/>
    <property type="evidence" value="ECO:0007669"/>
    <property type="project" value="InterPro"/>
</dbReference>
<dbReference type="FunFam" id="3.40.50.720:FF:000209">
    <property type="entry name" value="Polyketide synthase Pks12"/>
    <property type="match status" value="1"/>
</dbReference>
<dbReference type="SUPFAM" id="SSF55048">
    <property type="entry name" value="Probable ACP-binding domain of malonyl-CoA ACP transacylase"/>
    <property type="match status" value="1"/>
</dbReference>
<dbReference type="Pfam" id="PF23114">
    <property type="entry name" value="NAD-bd_HRPKS_sdrA"/>
    <property type="match status" value="1"/>
</dbReference>
<dbReference type="GO" id="GO:0004315">
    <property type="term" value="F:3-oxoacyl-[acyl-carrier-protein] synthase activity"/>
    <property type="evidence" value="ECO:0007669"/>
    <property type="project" value="InterPro"/>
</dbReference>